<name>A0A699HJY1_TANCI</name>
<dbReference type="AlphaFoldDB" id="A0A699HJY1"/>
<reference evidence="1" key="1">
    <citation type="journal article" date="2019" name="Sci. Rep.">
        <title>Draft genome of Tanacetum cinerariifolium, the natural source of mosquito coil.</title>
        <authorList>
            <person name="Yamashiro T."/>
            <person name="Shiraishi A."/>
            <person name="Satake H."/>
            <person name="Nakayama K."/>
        </authorList>
    </citation>
    <scope>NUCLEOTIDE SEQUENCE</scope>
</reference>
<organism evidence="1">
    <name type="scientific">Tanacetum cinerariifolium</name>
    <name type="common">Dalmatian daisy</name>
    <name type="synonym">Chrysanthemum cinerariifolium</name>
    <dbReference type="NCBI Taxonomy" id="118510"/>
    <lineage>
        <taxon>Eukaryota</taxon>
        <taxon>Viridiplantae</taxon>
        <taxon>Streptophyta</taxon>
        <taxon>Embryophyta</taxon>
        <taxon>Tracheophyta</taxon>
        <taxon>Spermatophyta</taxon>
        <taxon>Magnoliopsida</taxon>
        <taxon>eudicotyledons</taxon>
        <taxon>Gunneridae</taxon>
        <taxon>Pentapetalae</taxon>
        <taxon>asterids</taxon>
        <taxon>campanulids</taxon>
        <taxon>Asterales</taxon>
        <taxon>Asteraceae</taxon>
        <taxon>Asteroideae</taxon>
        <taxon>Anthemideae</taxon>
        <taxon>Anthemidinae</taxon>
        <taxon>Tanacetum</taxon>
    </lineage>
</organism>
<sequence length="236" mass="27332">MSDSSGGGMSDLDDMDDIEMIMQQLQLEQELEQAAGSSNRRKYIYHECLEAEERFETDYFGAHPKYPDYYFRRRYRMNRKLFLEIVASIDNYIQTHHPLPLHFDFFRVRPDATGLPGFSVIMKCSCVIRQLAYGVTPDALDGVVVPELGIRSSNNDRNKLPVTYRHISSQKICHISKECDQRRRKASLHESSDDDDKENCMENVIHHQHWLGVEDIDITDVEDAPEYLPQKSSTPA</sequence>
<comment type="caution">
    <text evidence="1">The sequence shown here is derived from an EMBL/GenBank/DDBJ whole genome shotgun (WGS) entry which is preliminary data.</text>
</comment>
<proteinExistence type="predicted"/>
<dbReference type="PANTHER" id="PTHR47150:SF5">
    <property type="entry name" value="OS07G0546750 PROTEIN"/>
    <property type="match status" value="1"/>
</dbReference>
<gene>
    <name evidence="1" type="ORF">Tci_404495</name>
</gene>
<accession>A0A699HJY1</accession>
<protein>
    <submittedName>
        <fullName evidence="1">Uncharacterized protein</fullName>
    </submittedName>
</protein>
<dbReference type="PANTHER" id="PTHR47150">
    <property type="entry name" value="OS12G0169200 PROTEIN"/>
    <property type="match status" value="1"/>
</dbReference>
<evidence type="ECO:0000313" key="1">
    <source>
        <dbReference type="EMBL" id="GEY32521.1"/>
    </source>
</evidence>
<dbReference type="EMBL" id="BKCJ010169234">
    <property type="protein sequence ID" value="GEY32521.1"/>
    <property type="molecule type" value="Genomic_DNA"/>
</dbReference>